<feature type="domain" description="Haemolysin activator HlyB C-terminal" evidence="5">
    <location>
        <begin position="175"/>
        <end position="487"/>
    </location>
</feature>
<evidence type="ECO:0000259" key="5">
    <source>
        <dbReference type="Pfam" id="PF03865"/>
    </source>
</evidence>
<comment type="caution">
    <text evidence="7">The sequence shown here is derived from an EMBL/GenBank/DDBJ whole genome shotgun (WGS) entry which is preliminary data.</text>
</comment>
<dbReference type="Pfam" id="PF03865">
    <property type="entry name" value="ShlB"/>
    <property type="match status" value="1"/>
</dbReference>
<protein>
    <submittedName>
        <fullName evidence="7">Peptidase S37</fullName>
    </submittedName>
</protein>
<dbReference type="InterPro" id="IPR013686">
    <property type="entry name" value="Polypept-transport_assoc_ShlB"/>
</dbReference>
<dbReference type="AlphaFoldDB" id="A0A085UVN1"/>
<evidence type="ECO:0000256" key="2">
    <source>
        <dbReference type="ARBA" id="ARBA00022692"/>
    </source>
</evidence>
<feature type="domain" description="Polypeptide-transport-associated ShlB-type" evidence="6">
    <location>
        <begin position="33"/>
        <end position="107"/>
    </location>
</feature>
<keyword evidence="4" id="KW-0732">Signal</keyword>
<evidence type="ECO:0000256" key="3">
    <source>
        <dbReference type="ARBA" id="ARBA00023237"/>
    </source>
</evidence>
<dbReference type="InterPro" id="IPR051544">
    <property type="entry name" value="TPS_OM_transporter"/>
</dbReference>
<evidence type="ECO:0000259" key="6">
    <source>
        <dbReference type="Pfam" id="PF08479"/>
    </source>
</evidence>
<name>A0A085UVN1_PSESX</name>
<dbReference type="GO" id="GO:0046819">
    <property type="term" value="P:protein secretion by the type V secretion system"/>
    <property type="evidence" value="ECO:0007669"/>
    <property type="project" value="TreeGrafter"/>
</dbReference>
<organism evidence="7 8">
    <name type="scientific">Pseudomonas syringae</name>
    <dbReference type="NCBI Taxonomy" id="317"/>
    <lineage>
        <taxon>Bacteria</taxon>
        <taxon>Pseudomonadati</taxon>
        <taxon>Pseudomonadota</taxon>
        <taxon>Gammaproteobacteria</taxon>
        <taxon>Pseudomonadales</taxon>
        <taxon>Pseudomonadaceae</taxon>
        <taxon>Pseudomonas</taxon>
    </lineage>
</organism>
<keyword evidence="1" id="KW-0472">Membrane</keyword>
<feature type="chain" id="PRO_5001798201" evidence="4">
    <location>
        <begin position="24"/>
        <end position="527"/>
    </location>
</feature>
<dbReference type="RefSeq" id="WP_047578298.1">
    <property type="nucleotide sequence ID" value="NZ_JPQT01000130.1"/>
</dbReference>
<keyword evidence="1" id="KW-1134">Transmembrane beta strand</keyword>
<proteinExistence type="predicted"/>
<dbReference type="GO" id="GO:0098046">
    <property type="term" value="C:type V protein secretion system complex"/>
    <property type="evidence" value="ECO:0007669"/>
    <property type="project" value="TreeGrafter"/>
</dbReference>
<dbReference type="PANTHER" id="PTHR34597">
    <property type="entry name" value="SLR1661 PROTEIN"/>
    <property type="match status" value="1"/>
</dbReference>
<evidence type="ECO:0000256" key="1">
    <source>
        <dbReference type="ARBA" id="ARBA00022452"/>
    </source>
</evidence>
<dbReference type="Gene3D" id="3.10.20.310">
    <property type="entry name" value="membrane protein fhac"/>
    <property type="match status" value="1"/>
</dbReference>
<evidence type="ECO:0000256" key="4">
    <source>
        <dbReference type="SAM" id="SignalP"/>
    </source>
</evidence>
<evidence type="ECO:0000313" key="8">
    <source>
        <dbReference type="Proteomes" id="UP000028643"/>
    </source>
</evidence>
<dbReference type="PROSITE" id="PS51257">
    <property type="entry name" value="PROKAR_LIPOPROTEIN"/>
    <property type="match status" value="1"/>
</dbReference>
<dbReference type="PANTHER" id="PTHR34597:SF6">
    <property type="entry name" value="BLR6126 PROTEIN"/>
    <property type="match status" value="1"/>
</dbReference>
<keyword evidence="2" id="KW-0812">Transmembrane</keyword>
<sequence>MTYRSLLFLVPASLAACASLAAADEVASASPRFDINKFDVRGNTLLPVQELDHSVAGFMGRQRDFGDVVKAQEALEAAYHRRGYQLVRVDLPEQELNGGVVVFQVVEARIGQVRIAGNQHFSNDNVRYALPGLREGQTPDLTAISKSLKLANENPAKQTVMKLKDSDAQAAVDAELQVTDESPWSASLNMDNSGTEETGKTYVGAVLQNANLFGRDQVMSLQYTTTLEKPERVSVYALGYHLPLYELGDSLDFFTSYSDVDNGLVTAGIFDLAVSGKGTIFGGRYNHNLATDGNYQSKIVYGIDYKAYKNNLEAEDVQLGNDITVHPLSLGYQGTWVRLDGDANFAVTLVHNLAGGSRGQQSDFDLARTDARDDYSALRLAANITQALPADWQLRGVLNGQYSHDALIPGEQFGAGGAMSVRGFHEREVSNDSGISSNLEAYTPPICGGGSWQCRALAFYDTAYLTRNHALPGEFTHVALSSTGLGVRVAYRRNLNLQVDYGHVLHAEASETERGDNRLHARLSLSF</sequence>
<evidence type="ECO:0000313" key="7">
    <source>
        <dbReference type="EMBL" id="KFE47244.1"/>
    </source>
</evidence>
<feature type="signal peptide" evidence="4">
    <location>
        <begin position="1"/>
        <end position="23"/>
    </location>
</feature>
<dbReference type="Pfam" id="PF08479">
    <property type="entry name" value="POTRA_2"/>
    <property type="match status" value="1"/>
</dbReference>
<dbReference type="PATRIC" id="fig|317.174.peg.4963"/>
<dbReference type="EMBL" id="JPQT01000130">
    <property type="protein sequence ID" value="KFE47244.1"/>
    <property type="molecule type" value="Genomic_DNA"/>
</dbReference>
<dbReference type="GO" id="GO:0008320">
    <property type="term" value="F:protein transmembrane transporter activity"/>
    <property type="evidence" value="ECO:0007669"/>
    <property type="project" value="TreeGrafter"/>
</dbReference>
<accession>A0A085UVN1</accession>
<dbReference type="Proteomes" id="UP000028643">
    <property type="component" value="Unassembled WGS sequence"/>
</dbReference>
<dbReference type="InterPro" id="IPR005565">
    <property type="entry name" value="Hemolysn_activator_HlyB_C"/>
</dbReference>
<dbReference type="Gene3D" id="2.40.160.50">
    <property type="entry name" value="membrane protein fhac: a member of the omp85/tpsb transporter family"/>
    <property type="match status" value="1"/>
</dbReference>
<reference evidence="7 8" key="1">
    <citation type="submission" date="2014-07" db="EMBL/GenBank/DDBJ databases">
        <title>Draft Genome Sequences of Environmental Pseudomonas syringae strains.</title>
        <authorList>
            <person name="Baltrus D.A."/>
            <person name="Berge O."/>
            <person name="Morris C."/>
        </authorList>
    </citation>
    <scope>NUCLEOTIDE SEQUENCE [LARGE SCALE GENOMIC DNA]</scope>
    <source>
        <strain evidence="7 8">CEB003</strain>
    </source>
</reference>
<gene>
    <name evidence="7" type="ORF">IV02_24280</name>
</gene>
<keyword evidence="3" id="KW-0998">Cell outer membrane</keyword>